<comment type="caution">
    <text evidence="1">The sequence shown here is derived from an EMBL/GenBank/DDBJ whole genome shotgun (WGS) entry which is preliminary data.</text>
</comment>
<dbReference type="EMBL" id="JASPKZ010010253">
    <property type="protein sequence ID" value="KAJ9574906.1"/>
    <property type="molecule type" value="Genomic_DNA"/>
</dbReference>
<proteinExistence type="predicted"/>
<reference evidence="1" key="2">
    <citation type="submission" date="2023-05" db="EMBL/GenBank/DDBJ databases">
        <authorList>
            <person name="Fouks B."/>
        </authorList>
    </citation>
    <scope>NUCLEOTIDE SEQUENCE</scope>
    <source>
        <strain evidence="1">Stay&amp;Tobe</strain>
        <tissue evidence="1">Testes</tissue>
    </source>
</reference>
<sequence>EAKVKLKGPLKMKIIQAGQRADVVRSVKKKPRNGRVSDASKKILAMSHIEGESCAANT</sequence>
<name>A0AAD7Z6Y5_DIPPU</name>
<keyword evidence="2" id="KW-1185">Reference proteome</keyword>
<dbReference type="AlphaFoldDB" id="A0AAD7Z6Y5"/>
<organism evidence="1 2">
    <name type="scientific">Diploptera punctata</name>
    <name type="common">Pacific beetle cockroach</name>
    <dbReference type="NCBI Taxonomy" id="6984"/>
    <lineage>
        <taxon>Eukaryota</taxon>
        <taxon>Metazoa</taxon>
        <taxon>Ecdysozoa</taxon>
        <taxon>Arthropoda</taxon>
        <taxon>Hexapoda</taxon>
        <taxon>Insecta</taxon>
        <taxon>Pterygota</taxon>
        <taxon>Neoptera</taxon>
        <taxon>Polyneoptera</taxon>
        <taxon>Dictyoptera</taxon>
        <taxon>Blattodea</taxon>
        <taxon>Blaberoidea</taxon>
        <taxon>Blaberidae</taxon>
        <taxon>Diplopterinae</taxon>
        <taxon>Diploptera</taxon>
    </lineage>
</organism>
<accession>A0AAD7Z6Y5</accession>
<evidence type="ECO:0000313" key="1">
    <source>
        <dbReference type="EMBL" id="KAJ9574906.1"/>
    </source>
</evidence>
<evidence type="ECO:0000313" key="2">
    <source>
        <dbReference type="Proteomes" id="UP001233999"/>
    </source>
</evidence>
<protein>
    <submittedName>
        <fullName evidence="1">Uncharacterized protein</fullName>
    </submittedName>
</protein>
<dbReference type="Proteomes" id="UP001233999">
    <property type="component" value="Unassembled WGS sequence"/>
</dbReference>
<feature type="non-terminal residue" evidence="1">
    <location>
        <position position="58"/>
    </location>
</feature>
<reference evidence="1" key="1">
    <citation type="journal article" date="2023" name="IScience">
        <title>Live-bearing cockroach genome reveals convergent evolutionary mechanisms linked to viviparity in insects and beyond.</title>
        <authorList>
            <person name="Fouks B."/>
            <person name="Harrison M.C."/>
            <person name="Mikhailova A.A."/>
            <person name="Marchal E."/>
            <person name="English S."/>
            <person name="Carruthers M."/>
            <person name="Jennings E.C."/>
            <person name="Chiamaka E.L."/>
            <person name="Frigard R.A."/>
            <person name="Pippel M."/>
            <person name="Attardo G.M."/>
            <person name="Benoit J.B."/>
            <person name="Bornberg-Bauer E."/>
            <person name="Tobe S.S."/>
        </authorList>
    </citation>
    <scope>NUCLEOTIDE SEQUENCE</scope>
    <source>
        <strain evidence="1">Stay&amp;Tobe</strain>
    </source>
</reference>
<gene>
    <name evidence="1" type="ORF">L9F63_007925</name>
</gene>